<name>A0AA40FZM7_9HYME</name>
<keyword evidence="2" id="KW-1185">Reference proteome</keyword>
<comment type="caution">
    <text evidence="1">The sequence shown here is derived from an EMBL/GenBank/DDBJ whole genome shotgun (WGS) entry which is preliminary data.</text>
</comment>
<dbReference type="AlphaFoldDB" id="A0AA40FZM7"/>
<proteinExistence type="predicted"/>
<dbReference type="Proteomes" id="UP001177670">
    <property type="component" value="Unassembled WGS sequence"/>
</dbReference>
<reference evidence="1" key="1">
    <citation type="submission" date="2021-10" db="EMBL/GenBank/DDBJ databases">
        <title>Melipona bicolor Genome sequencing and assembly.</title>
        <authorList>
            <person name="Araujo N.S."/>
            <person name="Arias M.C."/>
        </authorList>
    </citation>
    <scope>NUCLEOTIDE SEQUENCE</scope>
    <source>
        <strain evidence="1">USP_2M_L1-L4_2017</strain>
        <tissue evidence="1">Whole body</tissue>
    </source>
</reference>
<gene>
    <name evidence="1" type="ORF">K0M31_003503</name>
</gene>
<sequence length="159" mass="18180">MGDLQRQGEIFMRLRLTVQLAHWLRLMPEADDSVCSNEIILHFVSAPVSPANRRGCVQREGEGSRKGHNQADGRTLENEICYGLGISNHSGIELPARSRFHSEKQSNLTGVRCCCRITDRVLRLINKEVLAREFHGRKQRSVETTSSEGEEEWIFRYGR</sequence>
<accession>A0AA40FZM7</accession>
<evidence type="ECO:0000313" key="2">
    <source>
        <dbReference type="Proteomes" id="UP001177670"/>
    </source>
</evidence>
<organism evidence="1 2">
    <name type="scientific">Melipona bicolor</name>
    <dbReference type="NCBI Taxonomy" id="60889"/>
    <lineage>
        <taxon>Eukaryota</taxon>
        <taxon>Metazoa</taxon>
        <taxon>Ecdysozoa</taxon>
        <taxon>Arthropoda</taxon>
        <taxon>Hexapoda</taxon>
        <taxon>Insecta</taxon>
        <taxon>Pterygota</taxon>
        <taxon>Neoptera</taxon>
        <taxon>Endopterygota</taxon>
        <taxon>Hymenoptera</taxon>
        <taxon>Apocrita</taxon>
        <taxon>Aculeata</taxon>
        <taxon>Apoidea</taxon>
        <taxon>Anthophila</taxon>
        <taxon>Apidae</taxon>
        <taxon>Melipona</taxon>
    </lineage>
</organism>
<dbReference type="EMBL" id="JAHYIQ010000011">
    <property type="protein sequence ID" value="KAK1128010.1"/>
    <property type="molecule type" value="Genomic_DNA"/>
</dbReference>
<evidence type="ECO:0000313" key="1">
    <source>
        <dbReference type="EMBL" id="KAK1128010.1"/>
    </source>
</evidence>
<protein>
    <submittedName>
        <fullName evidence="1">Uncharacterized protein</fullName>
    </submittedName>
</protein>